<dbReference type="InterPro" id="IPR050640">
    <property type="entry name" value="Bact_2-comp_sensor_kinase"/>
</dbReference>
<keyword evidence="9" id="KW-0902">Two-component regulatory system</keyword>
<keyword evidence="7" id="KW-0067">ATP-binding</keyword>
<dbReference type="Pfam" id="PF02518">
    <property type="entry name" value="HATPase_c"/>
    <property type="match status" value="1"/>
</dbReference>
<evidence type="ECO:0000256" key="9">
    <source>
        <dbReference type="ARBA" id="ARBA00023012"/>
    </source>
</evidence>
<dbReference type="Pfam" id="PF07694">
    <property type="entry name" value="5TM-5TMR_LYT"/>
    <property type="match status" value="1"/>
</dbReference>
<dbReference type="InterPro" id="IPR036890">
    <property type="entry name" value="HATPase_C_sf"/>
</dbReference>
<protein>
    <submittedName>
        <fullName evidence="13">Autolysis histidine kinase LytS</fullName>
    </submittedName>
</protein>
<dbReference type="Gene3D" id="3.30.565.10">
    <property type="entry name" value="Histidine kinase-like ATPase, C-terminal domain"/>
    <property type="match status" value="1"/>
</dbReference>
<feature type="transmembrane region" description="Helical" evidence="11">
    <location>
        <begin position="87"/>
        <end position="109"/>
    </location>
</feature>
<feature type="transmembrane region" description="Helical" evidence="11">
    <location>
        <begin position="40"/>
        <end position="60"/>
    </location>
</feature>
<dbReference type="InterPro" id="IPR003594">
    <property type="entry name" value="HATPase_dom"/>
</dbReference>
<dbReference type="PANTHER" id="PTHR34220:SF7">
    <property type="entry name" value="SENSOR HISTIDINE KINASE YPDA"/>
    <property type="match status" value="1"/>
</dbReference>
<evidence type="ECO:0000259" key="12">
    <source>
        <dbReference type="SMART" id="SM00387"/>
    </source>
</evidence>
<keyword evidence="2" id="KW-1003">Cell membrane</keyword>
<feature type="transmembrane region" description="Helical" evidence="11">
    <location>
        <begin position="151"/>
        <end position="173"/>
    </location>
</feature>
<evidence type="ECO:0000313" key="14">
    <source>
        <dbReference type="Proteomes" id="UP000195611"/>
    </source>
</evidence>
<keyword evidence="4 11" id="KW-0812">Transmembrane</keyword>
<evidence type="ECO:0000256" key="7">
    <source>
        <dbReference type="ARBA" id="ARBA00022840"/>
    </source>
</evidence>
<dbReference type="Pfam" id="PF06580">
    <property type="entry name" value="His_kinase"/>
    <property type="match status" value="1"/>
</dbReference>
<evidence type="ECO:0000256" key="3">
    <source>
        <dbReference type="ARBA" id="ARBA00022679"/>
    </source>
</evidence>
<evidence type="ECO:0000256" key="5">
    <source>
        <dbReference type="ARBA" id="ARBA00022741"/>
    </source>
</evidence>
<evidence type="ECO:0000256" key="8">
    <source>
        <dbReference type="ARBA" id="ARBA00022989"/>
    </source>
</evidence>
<dbReference type="GO" id="GO:0071555">
    <property type="term" value="P:cell wall organization"/>
    <property type="evidence" value="ECO:0007669"/>
    <property type="project" value="InterPro"/>
</dbReference>
<evidence type="ECO:0000256" key="1">
    <source>
        <dbReference type="ARBA" id="ARBA00004651"/>
    </source>
</evidence>
<dbReference type="SUPFAM" id="SSF55874">
    <property type="entry name" value="ATPase domain of HSP90 chaperone/DNA topoisomerase II/histidine kinase"/>
    <property type="match status" value="1"/>
</dbReference>
<dbReference type="InterPro" id="IPR003018">
    <property type="entry name" value="GAF"/>
</dbReference>
<dbReference type="SMART" id="SM00387">
    <property type="entry name" value="HATPase_c"/>
    <property type="match status" value="1"/>
</dbReference>
<keyword evidence="3" id="KW-0808">Transferase</keyword>
<organism evidence="13 14">
    <name type="scientific">Marinilactibacillus psychrotolerans 42ea</name>
    <dbReference type="NCBI Taxonomy" id="1255609"/>
    <lineage>
        <taxon>Bacteria</taxon>
        <taxon>Bacillati</taxon>
        <taxon>Bacillota</taxon>
        <taxon>Bacilli</taxon>
        <taxon>Lactobacillales</taxon>
        <taxon>Carnobacteriaceae</taxon>
        <taxon>Marinilactibacillus</taxon>
    </lineage>
</organism>
<dbReference type="PANTHER" id="PTHR34220">
    <property type="entry name" value="SENSOR HISTIDINE KINASE YPDA"/>
    <property type="match status" value="1"/>
</dbReference>
<evidence type="ECO:0000256" key="10">
    <source>
        <dbReference type="ARBA" id="ARBA00023136"/>
    </source>
</evidence>
<sequence length="583" mass="65059">MISLLILLLERVSFIILIAYIMLNIPAFKNLVFNRKNWKITSGLIIIFSLFAIVSNFFGVEINEGQIVLNEILTEIPESSSLANTRVLTIGISGIIGGPLVGISVGFLSSLVRYTQGGVDPYIYIISSLLIGMISGIYGKKFINKNIFPKPVQGALLGTSVEIIQMLCIVLFSRDLTASLELVKIISVPMIVMNSLGMAIFLSILNLSQQREIEARAIQTQDVLKLTNATLPYFRSGLNEISAEKAAMIIRKFMKVSAVSITNTQRILAHIGTGDDHHKPSFEILTDLSKEVIRSGDIKEAHSHEEIGCNHQNCSSNAAIVIPLKAKSKVLGTLKLYFENKEELTFVERKMAEGLGSIFSTQIELGEVELQSRLLQDAEIKSLQAQVNPHFFFNTINTISALIRIDSEQARFLLLKLSHFFRSNLQGARMNLITIEKELEQVKDYITLEKARFPNCFEVNIELEEELKRQLIPPFLLQILIENAIKHAFDFKNQGNNIDIIVTKKDDIKIEVRDNGQGIPKELLRKLGKETIESKQGTGSALENLNRRLISLFNDNAALKFETSEKGTIVSCILPSSLKGVNE</sequence>
<evidence type="ECO:0000313" key="13">
    <source>
        <dbReference type="EMBL" id="SJN30129.1"/>
    </source>
</evidence>
<dbReference type="GO" id="GO:0000155">
    <property type="term" value="F:phosphorelay sensor kinase activity"/>
    <property type="evidence" value="ECO:0007669"/>
    <property type="project" value="InterPro"/>
</dbReference>
<dbReference type="InterPro" id="IPR010559">
    <property type="entry name" value="Sig_transdc_His_kin_internal"/>
</dbReference>
<evidence type="ECO:0000256" key="2">
    <source>
        <dbReference type="ARBA" id="ARBA00022475"/>
    </source>
</evidence>
<keyword evidence="5" id="KW-0547">Nucleotide-binding</keyword>
<accession>A0A1R4JDS0</accession>
<dbReference type="Pfam" id="PF13492">
    <property type="entry name" value="GAF_3"/>
    <property type="match status" value="1"/>
</dbReference>
<evidence type="ECO:0000256" key="6">
    <source>
        <dbReference type="ARBA" id="ARBA00022777"/>
    </source>
</evidence>
<feature type="transmembrane region" description="Helical" evidence="11">
    <location>
        <begin position="185"/>
        <end position="207"/>
    </location>
</feature>
<feature type="domain" description="Histidine kinase/HSP90-like ATPase" evidence="12">
    <location>
        <begin position="471"/>
        <end position="578"/>
    </location>
</feature>
<gene>
    <name evidence="13" type="ORF">FM115_05020</name>
</gene>
<proteinExistence type="predicted"/>
<dbReference type="AlphaFoldDB" id="A0A1R4JDS0"/>
<dbReference type="GO" id="GO:0005524">
    <property type="term" value="F:ATP binding"/>
    <property type="evidence" value="ECO:0007669"/>
    <property type="project" value="UniProtKB-KW"/>
</dbReference>
<dbReference type="Proteomes" id="UP000195611">
    <property type="component" value="Unassembled WGS sequence"/>
</dbReference>
<keyword evidence="6 13" id="KW-0418">Kinase</keyword>
<comment type="subcellular location">
    <subcellularLocation>
        <location evidence="1">Cell membrane</location>
        <topology evidence="1">Multi-pass membrane protein</topology>
    </subcellularLocation>
</comment>
<dbReference type="EMBL" id="FUKW01000074">
    <property type="protein sequence ID" value="SJN30129.1"/>
    <property type="molecule type" value="Genomic_DNA"/>
</dbReference>
<feature type="transmembrane region" description="Helical" evidence="11">
    <location>
        <begin position="121"/>
        <end position="139"/>
    </location>
</feature>
<name>A0A1R4JDS0_9LACT</name>
<evidence type="ECO:0000256" key="4">
    <source>
        <dbReference type="ARBA" id="ARBA00022692"/>
    </source>
</evidence>
<keyword evidence="10 11" id="KW-0472">Membrane</keyword>
<dbReference type="RefSeq" id="WP_087057951.1">
    <property type="nucleotide sequence ID" value="NZ_FUKW01000074.1"/>
</dbReference>
<keyword evidence="8 11" id="KW-1133">Transmembrane helix</keyword>
<feature type="transmembrane region" description="Helical" evidence="11">
    <location>
        <begin position="12"/>
        <end position="28"/>
    </location>
</feature>
<reference evidence="13 14" key="1">
    <citation type="submission" date="2017-02" db="EMBL/GenBank/DDBJ databases">
        <authorList>
            <person name="Peterson S.W."/>
        </authorList>
    </citation>
    <scope>NUCLEOTIDE SEQUENCE [LARGE SCALE GENOMIC DNA]</scope>
    <source>
        <strain evidence="13 14">42ea</strain>
    </source>
</reference>
<dbReference type="InterPro" id="IPR011620">
    <property type="entry name" value="Sig_transdc_His_kinase_LytS_TM"/>
</dbReference>
<evidence type="ECO:0000256" key="11">
    <source>
        <dbReference type="SAM" id="Phobius"/>
    </source>
</evidence>
<dbReference type="GO" id="GO:0005886">
    <property type="term" value="C:plasma membrane"/>
    <property type="evidence" value="ECO:0007669"/>
    <property type="project" value="UniProtKB-SubCell"/>
</dbReference>